<dbReference type="STRING" id="99883.ENSTNIP00000002995"/>
<protein>
    <recommendedName>
        <fullName evidence="4">Ig-like domain-containing protein</fullName>
    </recommendedName>
</protein>
<dbReference type="InterPro" id="IPR037055">
    <property type="entry name" value="MHC_I-like_Ag-recog_sf"/>
</dbReference>
<dbReference type="InterPro" id="IPR050208">
    <property type="entry name" value="MHC_class-I_related"/>
</dbReference>
<evidence type="ECO:0000313" key="6">
    <source>
        <dbReference type="Proteomes" id="UP000007303"/>
    </source>
</evidence>
<keyword evidence="1" id="KW-0325">Glycoprotein</keyword>
<dbReference type="InterPro" id="IPR036179">
    <property type="entry name" value="Ig-like_dom_sf"/>
</dbReference>
<accession>H3C426</accession>
<dbReference type="Proteomes" id="UP000007303">
    <property type="component" value="Unassembled WGS sequence"/>
</dbReference>
<dbReference type="AlphaFoldDB" id="H3C426"/>
<evidence type="ECO:0000259" key="4">
    <source>
        <dbReference type="PROSITE" id="PS50835"/>
    </source>
</evidence>
<dbReference type="PROSITE" id="PS50835">
    <property type="entry name" value="IG_LIKE"/>
    <property type="match status" value="1"/>
</dbReference>
<dbReference type="GeneTree" id="ENSGT01120000271828"/>
<sequence>MKIAKFVVVLAALAVYRSRAVIHTLKYFYYRSSGVPNFPEFSGAALLDGAEIVHYDSDTRRAEPRQEWMENLSAGDPQYWERETAKFLGAQQTYNARIEILKPRFNQTGAGVHIFQNMYGCEWDDETDERNGFDQWGYDGEDLMSFNLTEEIWVAAKREAEITTHTWNQDRAEMEYWKNYLTRECVSSLKTYLDYGRSSLMRTELPSVSLLQKEPSSPVTCMATGFYPGGATLSWRRGEEELHEEVEPGEILPNPDGTFQMSAALDLSSVPPEDWSSYKCVFQLSGGQEVPTSLDRKRIRTNWENPSNTSTIVRVVISVLVLVLGTIAGFLVYRQKKGKCPRDTPASDLGVELKLES</sequence>
<comment type="similarity">
    <text evidence="2">Belongs to the MHC class I family.</text>
</comment>
<organism evidence="5 6">
    <name type="scientific">Tetraodon nigroviridis</name>
    <name type="common">Spotted green pufferfish</name>
    <name type="synonym">Chelonodon nigroviridis</name>
    <dbReference type="NCBI Taxonomy" id="99883"/>
    <lineage>
        <taxon>Eukaryota</taxon>
        <taxon>Metazoa</taxon>
        <taxon>Chordata</taxon>
        <taxon>Craniata</taxon>
        <taxon>Vertebrata</taxon>
        <taxon>Euteleostomi</taxon>
        <taxon>Actinopterygii</taxon>
        <taxon>Neopterygii</taxon>
        <taxon>Teleostei</taxon>
        <taxon>Neoteleostei</taxon>
        <taxon>Acanthomorphata</taxon>
        <taxon>Eupercaria</taxon>
        <taxon>Tetraodontiformes</taxon>
        <taxon>Tetradontoidea</taxon>
        <taxon>Tetraodontidae</taxon>
        <taxon>Tetraodon</taxon>
    </lineage>
</organism>
<keyword evidence="3" id="KW-1133">Transmembrane helix</keyword>
<dbReference type="SUPFAM" id="SSF54452">
    <property type="entry name" value="MHC antigen-recognition domain"/>
    <property type="match status" value="1"/>
</dbReference>
<dbReference type="Pfam" id="PF07654">
    <property type="entry name" value="C1-set"/>
    <property type="match status" value="1"/>
</dbReference>
<dbReference type="Gene3D" id="2.60.40.10">
    <property type="entry name" value="Immunoglobulins"/>
    <property type="match status" value="1"/>
</dbReference>
<dbReference type="InterPro" id="IPR013783">
    <property type="entry name" value="Ig-like_fold"/>
</dbReference>
<dbReference type="SMART" id="SM00407">
    <property type="entry name" value="IGc1"/>
    <property type="match status" value="1"/>
</dbReference>
<feature type="transmembrane region" description="Helical" evidence="3">
    <location>
        <begin position="312"/>
        <end position="333"/>
    </location>
</feature>
<feature type="domain" description="Ig-like" evidence="4">
    <location>
        <begin position="206"/>
        <end position="295"/>
    </location>
</feature>
<keyword evidence="3" id="KW-0812">Transmembrane</keyword>
<dbReference type="FunFam" id="3.30.500.10:FF:000001">
    <property type="entry name" value="H-2 class I histocompatibility antigen, alpha chain"/>
    <property type="match status" value="1"/>
</dbReference>
<proteinExistence type="inferred from homology"/>
<dbReference type="InterPro" id="IPR007110">
    <property type="entry name" value="Ig-like_dom"/>
</dbReference>
<dbReference type="PANTHER" id="PTHR16675">
    <property type="entry name" value="MHC CLASS I-RELATED"/>
    <property type="match status" value="1"/>
</dbReference>
<dbReference type="InterPro" id="IPR011162">
    <property type="entry name" value="MHC_I/II-like_Ag-recog"/>
</dbReference>
<keyword evidence="6" id="KW-1185">Reference proteome</keyword>
<dbReference type="SUPFAM" id="SSF48726">
    <property type="entry name" value="Immunoglobulin"/>
    <property type="match status" value="1"/>
</dbReference>
<evidence type="ECO:0000313" key="5">
    <source>
        <dbReference type="Ensembl" id="ENSTNIP00000002995.1"/>
    </source>
</evidence>
<dbReference type="Pfam" id="PF00129">
    <property type="entry name" value="MHC_I"/>
    <property type="match status" value="1"/>
</dbReference>
<dbReference type="GO" id="GO:0006955">
    <property type="term" value="P:immune response"/>
    <property type="evidence" value="ECO:0007669"/>
    <property type="project" value="TreeGrafter"/>
</dbReference>
<dbReference type="InterPro" id="IPR011161">
    <property type="entry name" value="MHC_I-like_Ag-recog"/>
</dbReference>
<dbReference type="PANTHER" id="PTHR16675:SF237">
    <property type="entry name" value="MHC CLASS I ANTIGEN TRANSCRIPT VARIANT 1-RELATED"/>
    <property type="match status" value="1"/>
</dbReference>
<reference evidence="6" key="1">
    <citation type="journal article" date="2004" name="Nature">
        <title>Genome duplication in the teleost fish Tetraodon nigroviridis reveals the early vertebrate proto-karyotype.</title>
        <authorList>
            <person name="Jaillon O."/>
            <person name="Aury J.-M."/>
            <person name="Brunet F."/>
            <person name="Petit J.-L."/>
            <person name="Stange-Thomann N."/>
            <person name="Mauceli E."/>
            <person name="Bouneau L."/>
            <person name="Fischer C."/>
            <person name="Ozouf-Costaz C."/>
            <person name="Bernot A."/>
            <person name="Nicaud S."/>
            <person name="Jaffe D."/>
            <person name="Fisher S."/>
            <person name="Lutfalla G."/>
            <person name="Dossat C."/>
            <person name="Segurens B."/>
            <person name="Dasilva C."/>
            <person name="Salanoubat M."/>
            <person name="Levy M."/>
            <person name="Boudet N."/>
            <person name="Castellano S."/>
            <person name="Anthouard V."/>
            <person name="Jubin C."/>
            <person name="Castelli V."/>
            <person name="Katinka M."/>
            <person name="Vacherie B."/>
            <person name="Biemont C."/>
            <person name="Skalli Z."/>
            <person name="Cattolico L."/>
            <person name="Poulain J."/>
            <person name="De Berardinis V."/>
            <person name="Cruaud C."/>
            <person name="Duprat S."/>
            <person name="Brottier P."/>
            <person name="Coutanceau J.-P."/>
            <person name="Gouzy J."/>
            <person name="Parra G."/>
            <person name="Lardier G."/>
            <person name="Chapple C."/>
            <person name="McKernan K.J."/>
            <person name="McEwan P."/>
            <person name="Bosak S."/>
            <person name="Kellis M."/>
            <person name="Volff J.-N."/>
            <person name="Guigo R."/>
            <person name="Zody M.C."/>
            <person name="Mesirov J."/>
            <person name="Lindblad-Toh K."/>
            <person name="Birren B."/>
            <person name="Nusbaum C."/>
            <person name="Kahn D."/>
            <person name="Robinson-Rechavi M."/>
            <person name="Laudet V."/>
            <person name="Schachter V."/>
            <person name="Quetier F."/>
            <person name="Saurin W."/>
            <person name="Scarpelli C."/>
            <person name="Wincker P."/>
            <person name="Lander E.S."/>
            <person name="Weissenbach J."/>
            <person name="Roest Crollius H."/>
        </authorList>
    </citation>
    <scope>NUCLEOTIDE SEQUENCE [LARGE SCALE GENOMIC DNA]</scope>
</reference>
<name>H3C426_TETNG</name>
<dbReference type="Gene3D" id="3.30.500.10">
    <property type="entry name" value="MHC class I-like antigen recognition-like"/>
    <property type="match status" value="1"/>
</dbReference>
<dbReference type="Ensembl" id="ENSTNIT00000000248.1">
    <property type="protein sequence ID" value="ENSTNIP00000002995.1"/>
    <property type="gene ID" value="ENSTNIG00000001085.1"/>
</dbReference>
<evidence type="ECO:0000256" key="1">
    <source>
        <dbReference type="ARBA" id="ARBA00023180"/>
    </source>
</evidence>
<dbReference type="GO" id="GO:0009897">
    <property type="term" value="C:external side of plasma membrane"/>
    <property type="evidence" value="ECO:0007669"/>
    <property type="project" value="TreeGrafter"/>
</dbReference>
<reference evidence="5" key="2">
    <citation type="submission" date="2025-08" db="UniProtKB">
        <authorList>
            <consortium name="Ensembl"/>
        </authorList>
    </citation>
    <scope>IDENTIFICATION</scope>
</reference>
<keyword evidence="3" id="KW-0472">Membrane</keyword>
<dbReference type="InterPro" id="IPR003597">
    <property type="entry name" value="Ig_C1-set"/>
</dbReference>
<evidence type="ECO:0000256" key="2">
    <source>
        <dbReference type="RuleBase" id="RU004439"/>
    </source>
</evidence>
<dbReference type="PRINTS" id="PR01638">
    <property type="entry name" value="MHCCLASSI"/>
</dbReference>
<reference evidence="5" key="3">
    <citation type="submission" date="2025-09" db="UniProtKB">
        <authorList>
            <consortium name="Ensembl"/>
        </authorList>
    </citation>
    <scope>IDENTIFICATION</scope>
</reference>
<evidence type="ECO:0000256" key="3">
    <source>
        <dbReference type="SAM" id="Phobius"/>
    </source>
</evidence>
<dbReference type="InterPro" id="IPR001039">
    <property type="entry name" value="MHC_I_a_a1/a2"/>
</dbReference>
<dbReference type="GO" id="GO:0005615">
    <property type="term" value="C:extracellular space"/>
    <property type="evidence" value="ECO:0007669"/>
    <property type="project" value="TreeGrafter"/>
</dbReference>